<dbReference type="AlphaFoldDB" id="A0AAV4A6A9"/>
<comment type="caution">
    <text evidence="1">The sequence shown here is derived from an EMBL/GenBank/DDBJ whole genome shotgun (WGS) entry which is preliminary data.</text>
</comment>
<dbReference type="InterPro" id="IPR029058">
    <property type="entry name" value="AB_hydrolase_fold"/>
</dbReference>
<dbReference type="Proteomes" id="UP000735302">
    <property type="component" value="Unassembled WGS sequence"/>
</dbReference>
<organism evidence="1 2">
    <name type="scientific">Plakobranchus ocellatus</name>
    <dbReference type="NCBI Taxonomy" id="259542"/>
    <lineage>
        <taxon>Eukaryota</taxon>
        <taxon>Metazoa</taxon>
        <taxon>Spiralia</taxon>
        <taxon>Lophotrochozoa</taxon>
        <taxon>Mollusca</taxon>
        <taxon>Gastropoda</taxon>
        <taxon>Heterobranchia</taxon>
        <taxon>Euthyneura</taxon>
        <taxon>Panpulmonata</taxon>
        <taxon>Sacoglossa</taxon>
        <taxon>Placobranchoidea</taxon>
        <taxon>Plakobranchidae</taxon>
        <taxon>Plakobranchus</taxon>
    </lineage>
</organism>
<evidence type="ECO:0000313" key="2">
    <source>
        <dbReference type="Proteomes" id="UP000735302"/>
    </source>
</evidence>
<dbReference type="EMBL" id="BLXT01003580">
    <property type="protein sequence ID" value="GFO02253.1"/>
    <property type="molecule type" value="Genomic_DNA"/>
</dbReference>
<keyword evidence="2" id="KW-1185">Reference proteome</keyword>
<reference evidence="1 2" key="1">
    <citation type="journal article" date="2021" name="Elife">
        <title>Chloroplast acquisition without the gene transfer in kleptoplastic sea slugs, Plakobranchus ocellatus.</title>
        <authorList>
            <person name="Maeda T."/>
            <person name="Takahashi S."/>
            <person name="Yoshida T."/>
            <person name="Shimamura S."/>
            <person name="Takaki Y."/>
            <person name="Nagai Y."/>
            <person name="Toyoda A."/>
            <person name="Suzuki Y."/>
            <person name="Arimoto A."/>
            <person name="Ishii H."/>
            <person name="Satoh N."/>
            <person name="Nishiyama T."/>
            <person name="Hasebe M."/>
            <person name="Maruyama T."/>
            <person name="Minagawa J."/>
            <person name="Obokata J."/>
            <person name="Shigenobu S."/>
        </authorList>
    </citation>
    <scope>NUCLEOTIDE SEQUENCE [LARGE SCALE GENOMIC DNA]</scope>
</reference>
<protein>
    <submittedName>
        <fullName evidence="1">Lipase</fullName>
    </submittedName>
</protein>
<name>A0AAV4A6A9_9GAST</name>
<dbReference type="PANTHER" id="PTHR11005">
    <property type="entry name" value="LYSOSOMAL ACID LIPASE-RELATED"/>
    <property type="match status" value="1"/>
</dbReference>
<accession>A0AAV4A6A9</accession>
<gene>
    <name evidence="1" type="ORF">PoB_002875800</name>
</gene>
<evidence type="ECO:0000313" key="1">
    <source>
        <dbReference type="EMBL" id="GFO02253.1"/>
    </source>
</evidence>
<sequence>MCSHMLCIDITFVANAVSHPQARIDIYSAIIPSSSSAKNLMHWAQSVKSNEFRKFDYGEEENMRKYNQYRDAKGVILLDIVPQGQCINAARYC</sequence>
<dbReference type="Gene3D" id="3.40.50.1820">
    <property type="entry name" value="alpha/beta hydrolase"/>
    <property type="match status" value="1"/>
</dbReference>
<proteinExistence type="predicted"/>